<organism evidence="2 3">
    <name type="scientific">Paenibacillus thermoaerophilus</name>
    <dbReference type="NCBI Taxonomy" id="1215385"/>
    <lineage>
        <taxon>Bacteria</taxon>
        <taxon>Bacillati</taxon>
        <taxon>Bacillota</taxon>
        <taxon>Bacilli</taxon>
        <taxon>Bacillales</taxon>
        <taxon>Paenibacillaceae</taxon>
        <taxon>Paenibacillus</taxon>
    </lineage>
</organism>
<gene>
    <name evidence="2" type="ORF">ACFQWB_07900</name>
</gene>
<evidence type="ECO:0000259" key="1">
    <source>
        <dbReference type="Pfam" id="PF01551"/>
    </source>
</evidence>
<comment type="caution">
    <text evidence="2">The sequence shown here is derived from an EMBL/GenBank/DDBJ whole genome shotgun (WGS) entry which is preliminary data.</text>
</comment>
<keyword evidence="2" id="KW-0378">Hydrolase</keyword>
<dbReference type="EMBL" id="JBHTGQ010000018">
    <property type="protein sequence ID" value="MFC7749861.1"/>
    <property type="molecule type" value="Genomic_DNA"/>
</dbReference>
<protein>
    <submittedName>
        <fullName evidence="2">M23 family metallopeptidase</fullName>
        <ecNumber evidence="2">3.4.24.-</ecNumber>
    </submittedName>
</protein>
<sequence length="157" mass="17172">MADELVDCAAAVRLGRGREPFLLPVKGRLTTPYGFTRYVNGQSAGSHQAIDLAAPKGTPVQAANDGFVVLAEELYLTGNAVYIDHGMNLFSQYIHLDEILVTPGQRVKRGDMIGKVGSTGFSTGPHLHFTFWVGNSPVNPNMFFDTLPFWWNTINSS</sequence>
<dbReference type="RefSeq" id="WP_281281865.1">
    <property type="nucleotide sequence ID" value="NZ_JBHTGQ010000018.1"/>
</dbReference>
<reference evidence="3" key="1">
    <citation type="journal article" date="2019" name="Int. J. Syst. Evol. Microbiol.">
        <title>The Global Catalogue of Microorganisms (GCM) 10K type strain sequencing project: providing services to taxonomists for standard genome sequencing and annotation.</title>
        <authorList>
            <consortium name="The Broad Institute Genomics Platform"/>
            <consortium name="The Broad Institute Genome Sequencing Center for Infectious Disease"/>
            <person name="Wu L."/>
            <person name="Ma J."/>
        </authorList>
    </citation>
    <scope>NUCLEOTIDE SEQUENCE [LARGE SCALE GENOMIC DNA]</scope>
    <source>
        <strain evidence="3">JCM 18657</strain>
    </source>
</reference>
<dbReference type="InterPro" id="IPR016047">
    <property type="entry name" value="M23ase_b-sheet_dom"/>
</dbReference>
<dbReference type="EC" id="3.4.24.-" evidence="2"/>
<feature type="domain" description="M23ase beta-sheet core" evidence="1">
    <location>
        <begin position="46"/>
        <end position="140"/>
    </location>
</feature>
<name>A0ABW2V3I6_9BACL</name>
<evidence type="ECO:0000313" key="2">
    <source>
        <dbReference type="EMBL" id="MFC7749861.1"/>
    </source>
</evidence>
<dbReference type="Proteomes" id="UP001596528">
    <property type="component" value="Unassembled WGS sequence"/>
</dbReference>
<dbReference type="PANTHER" id="PTHR21666">
    <property type="entry name" value="PEPTIDASE-RELATED"/>
    <property type="match status" value="1"/>
</dbReference>
<dbReference type="InterPro" id="IPR011055">
    <property type="entry name" value="Dup_hybrid_motif"/>
</dbReference>
<dbReference type="GO" id="GO:0016787">
    <property type="term" value="F:hydrolase activity"/>
    <property type="evidence" value="ECO:0007669"/>
    <property type="project" value="UniProtKB-KW"/>
</dbReference>
<accession>A0ABW2V3I6</accession>
<proteinExistence type="predicted"/>
<evidence type="ECO:0000313" key="3">
    <source>
        <dbReference type="Proteomes" id="UP001596528"/>
    </source>
</evidence>
<dbReference type="InterPro" id="IPR050570">
    <property type="entry name" value="Cell_wall_metabolism_enzyme"/>
</dbReference>
<dbReference type="PANTHER" id="PTHR21666:SF270">
    <property type="entry name" value="MUREIN HYDROLASE ACTIVATOR ENVC"/>
    <property type="match status" value="1"/>
</dbReference>
<dbReference type="Gene3D" id="2.70.70.10">
    <property type="entry name" value="Glucose Permease (Domain IIA)"/>
    <property type="match status" value="1"/>
</dbReference>
<dbReference type="CDD" id="cd12797">
    <property type="entry name" value="M23_peptidase"/>
    <property type="match status" value="1"/>
</dbReference>
<dbReference type="Pfam" id="PF01551">
    <property type="entry name" value="Peptidase_M23"/>
    <property type="match status" value="1"/>
</dbReference>
<keyword evidence="3" id="KW-1185">Reference proteome</keyword>
<dbReference type="SUPFAM" id="SSF51261">
    <property type="entry name" value="Duplicated hybrid motif"/>
    <property type="match status" value="1"/>
</dbReference>